<evidence type="ECO:0000256" key="3">
    <source>
        <dbReference type="ARBA" id="ARBA00022525"/>
    </source>
</evidence>
<feature type="domain" description="Calcineurin-like phosphoesterase" evidence="13">
    <location>
        <begin position="229"/>
        <end position="423"/>
    </location>
</feature>
<keyword evidence="4 10" id="KW-0479">Metal-binding</keyword>
<dbReference type="GO" id="GO:0005615">
    <property type="term" value="C:extracellular space"/>
    <property type="evidence" value="ECO:0007669"/>
    <property type="project" value="TreeGrafter"/>
</dbReference>
<keyword evidence="6 9" id="KW-0378">Hydrolase</keyword>
<feature type="binding site" evidence="10">
    <location>
        <position position="236"/>
    </location>
    <ligand>
        <name>Zn(2+)</name>
        <dbReference type="ChEBI" id="CHEBI:29105"/>
        <label>1</label>
    </ligand>
</feature>
<feature type="disulfide bond" evidence="11">
    <location>
        <begin position="109"/>
        <end position="193"/>
    </location>
</feature>
<dbReference type="Pfam" id="PF00149">
    <property type="entry name" value="Metallophos"/>
    <property type="match status" value="1"/>
</dbReference>
<feature type="disulfide bond" evidence="11">
    <location>
        <begin position="140"/>
        <end position="151"/>
    </location>
</feature>
<evidence type="ECO:0000259" key="13">
    <source>
        <dbReference type="Pfam" id="PF00149"/>
    </source>
</evidence>
<evidence type="ECO:0000256" key="1">
    <source>
        <dbReference type="ARBA" id="ARBA00004613"/>
    </source>
</evidence>
<evidence type="ECO:0000256" key="7">
    <source>
        <dbReference type="ARBA" id="ARBA00022833"/>
    </source>
</evidence>
<dbReference type="CDD" id="cd00842">
    <property type="entry name" value="MPP_ASMase"/>
    <property type="match status" value="1"/>
</dbReference>
<dbReference type="EMBL" id="CADCXV010000715">
    <property type="protein sequence ID" value="CAB0033583.1"/>
    <property type="molecule type" value="Genomic_DNA"/>
</dbReference>
<dbReference type="Gene3D" id="3.60.21.10">
    <property type="match status" value="1"/>
</dbReference>
<evidence type="ECO:0000256" key="4">
    <source>
        <dbReference type="ARBA" id="ARBA00022723"/>
    </source>
</evidence>
<comment type="function">
    <text evidence="9">Converts sphingomyelin to ceramide.</text>
</comment>
<dbReference type="GO" id="GO:0046513">
    <property type="term" value="P:ceramide biosynthetic process"/>
    <property type="evidence" value="ECO:0007669"/>
    <property type="project" value="TreeGrafter"/>
</dbReference>
<evidence type="ECO:0000256" key="5">
    <source>
        <dbReference type="ARBA" id="ARBA00022729"/>
    </source>
</evidence>
<feature type="disulfide bond" evidence="11">
    <location>
        <begin position="257"/>
        <end position="280"/>
    </location>
</feature>
<protein>
    <recommendedName>
        <fullName evidence="9">Sphingomyelin phosphodiesterase</fullName>
        <ecNumber evidence="9">3.1.4.12</ecNumber>
    </recommendedName>
</protein>
<keyword evidence="7 10" id="KW-0862">Zinc</keyword>
<evidence type="ECO:0000313" key="15">
    <source>
        <dbReference type="EMBL" id="CAB0033583.1"/>
    </source>
</evidence>
<sequence length="571" mass="65450">MTKYKFILLFFTLLVCVSNAEQKIFQKIHQNKIKREISRGEFSELKSPEVDSSDPKWLRNMNYDQWISDMKNAFEHGNYSKWASSVNKQMNVEEMVQEVNDLYKSSASCIGCKFLVNMARIMMQKGKSDDQILDIGTKICNVFKIQTPRVCEGVMKIIGVSFLIVIIGRCSGRCTSFKFEGITSLQIFLGQPCVNGYAAQHDWNITIFPATEPKTRYPLTKPSEKVPPLKILQISDTHFDPLYEVGSNADCGEPLCCRASSGAPNSSKSAAGKWGDYRKCDTPVILLENAIKHIAKTHKDIDAIYWTGDLPPHDVWVQTREDNIANLKFTSKLMAKYFKGIPIFPSVGNHESVPVDGTDPLDQLAWLSKELQSAEDKGEKVHIIGHIPPGGKECLKSWSSSYYDIINRYEGTIMAQFFGHTHWDEFEIFYDLENLKRPVNIAYIAPSITPWENVNPAYRIYYVEGDHLKTNRAIIDHETWKINLDEANRNDNPVWYKAYSAKKAYNMKALSPKDWDDLLTRMDSNDELFDTFYMNHYRNSPVRPNCNNDCRKEILCNLRSARSESRTDFCS</sequence>
<feature type="signal peptide" evidence="12">
    <location>
        <begin position="1"/>
        <end position="20"/>
    </location>
</feature>
<keyword evidence="9" id="KW-0326">Glycosidase</keyword>
<dbReference type="PANTHER" id="PTHR10340">
    <property type="entry name" value="SPHINGOMYELIN PHOSPHODIESTERASE"/>
    <property type="match status" value="1"/>
</dbReference>
<dbReference type="SUPFAM" id="SSF56300">
    <property type="entry name" value="Metallo-dependent phosphatases"/>
    <property type="match status" value="1"/>
</dbReference>
<dbReference type="GO" id="GO:0016798">
    <property type="term" value="F:hydrolase activity, acting on glycosyl bonds"/>
    <property type="evidence" value="ECO:0007669"/>
    <property type="project" value="UniProtKB-KW"/>
</dbReference>
<dbReference type="GO" id="GO:0016020">
    <property type="term" value="C:membrane"/>
    <property type="evidence" value="ECO:0007669"/>
    <property type="project" value="GOC"/>
</dbReference>
<feature type="binding site" evidence="10">
    <location>
        <position position="422"/>
    </location>
    <ligand>
        <name>Zn(2+)</name>
        <dbReference type="ChEBI" id="CHEBI:29105"/>
        <label>1</label>
    </ligand>
</feature>
<feature type="binding site" evidence="10">
    <location>
        <position position="309"/>
    </location>
    <ligand>
        <name>Zn(2+)</name>
        <dbReference type="ChEBI" id="CHEBI:29105"/>
        <label>2</label>
    </ligand>
</feature>
<evidence type="ECO:0000256" key="12">
    <source>
        <dbReference type="SAM" id="SignalP"/>
    </source>
</evidence>
<feature type="binding site" evidence="10">
    <location>
        <position position="349"/>
    </location>
    <ligand>
        <name>Zn(2+)</name>
        <dbReference type="ChEBI" id="CHEBI:29105"/>
        <label>2</label>
    </ligand>
</feature>
<keyword evidence="3" id="KW-0964">Secreted</keyword>
<comment type="subcellular location">
    <subcellularLocation>
        <location evidence="1">Secreted</location>
    </subcellularLocation>
</comment>
<feature type="binding site" evidence="10">
    <location>
        <position position="420"/>
    </location>
    <ligand>
        <name>Zn(2+)</name>
        <dbReference type="ChEBI" id="CHEBI:29105"/>
        <label>2</label>
    </ligand>
</feature>
<dbReference type="Proteomes" id="UP000479190">
    <property type="component" value="Unassembled WGS sequence"/>
</dbReference>
<feature type="disulfide bond" evidence="11">
    <location>
        <begin position="556"/>
        <end position="570"/>
    </location>
</feature>
<dbReference type="PANTHER" id="PTHR10340:SF34">
    <property type="entry name" value="SPHINGOMYELIN PHOSPHODIESTERASE"/>
    <property type="match status" value="1"/>
</dbReference>
<evidence type="ECO:0000256" key="6">
    <source>
        <dbReference type="ARBA" id="ARBA00022801"/>
    </source>
</evidence>
<dbReference type="Pfam" id="PF19272">
    <property type="entry name" value="ASMase_C"/>
    <property type="match status" value="1"/>
</dbReference>
<feature type="binding site" evidence="10">
    <location>
        <position position="238"/>
    </location>
    <ligand>
        <name>Zn(2+)</name>
        <dbReference type="ChEBI" id="CHEBI:29105"/>
        <label>1</label>
    </ligand>
</feature>
<evidence type="ECO:0000256" key="2">
    <source>
        <dbReference type="ARBA" id="ARBA00008234"/>
    </source>
</evidence>
<dbReference type="GO" id="GO:0006685">
    <property type="term" value="P:sphingomyelin catabolic process"/>
    <property type="evidence" value="ECO:0007669"/>
    <property type="project" value="UniProtKB-UniRule"/>
</dbReference>
<feature type="domain" description="Sphingomyelin phosphodiesterase C-terminal" evidence="14">
    <location>
        <begin position="437"/>
        <end position="565"/>
    </location>
</feature>
<feature type="disulfide bond" evidence="11">
    <location>
        <begin position="546"/>
        <end position="550"/>
    </location>
</feature>
<reference evidence="15 16" key="1">
    <citation type="submission" date="2020-02" db="EMBL/GenBank/DDBJ databases">
        <authorList>
            <person name="Ferguson B K."/>
        </authorList>
    </citation>
    <scope>NUCLEOTIDE SEQUENCE [LARGE SCALE GENOMIC DNA]</scope>
</reference>
<dbReference type="AlphaFoldDB" id="A0A6H5I6L3"/>
<dbReference type="PIRSF" id="PIRSF000948">
    <property type="entry name" value="Sphingomy_PDE"/>
    <property type="match status" value="1"/>
</dbReference>
<organism evidence="15 16">
    <name type="scientific">Trichogramma brassicae</name>
    <dbReference type="NCBI Taxonomy" id="86971"/>
    <lineage>
        <taxon>Eukaryota</taxon>
        <taxon>Metazoa</taxon>
        <taxon>Ecdysozoa</taxon>
        <taxon>Arthropoda</taxon>
        <taxon>Hexapoda</taxon>
        <taxon>Insecta</taxon>
        <taxon>Pterygota</taxon>
        <taxon>Neoptera</taxon>
        <taxon>Endopterygota</taxon>
        <taxon>Hymenoptera</taxon>
        <taxon>Apocrita</taxon>
        <taxon>Proctotrupomorpha</taxon>
        <taxon>Chalcidoidea</taxon>
        <taxon>Trichogrammatidae</taxon>
        <taxon>Trichogramma</taxon>
    </lineage>
</organism>
<dbReference type="SUPFAM" id="SSF47862">
    <property type="entry name" value="Saposin"/>
    <property type="match status" value="1"/>
</dbReference>
<dbReference type="GO" id="GO:0046872">
    <property type="term" value="F:metal ion binding"/>
    <property type="evidence" value="ECO:0007669"/>
    <property type="project" value="UniProtKB-KW"/>
</dbReference>
<feature type="binding site" evidence="10">
    <location>
        <position position="309"/>
    </location>
    <ligand>
        <name>Zn(2+)</name>
        <dbReference type="ChEBI" id="CHEBI:29105"/>
        <label>1</label>
    </ligand>
</feature>
<dbReference type="InterPro" id="IPR011160">
    <property type="entry name" value="Sphingomy_PDE"/>
</dbReference>
<feature type="disulfide bond" evidence="11">
    <location>
        <begin position="251"/>
        <end position="256"/>
    </location>
</feature>
<dbReference type="GO" id="GO:0005764">
    <property type="term" value="C:lysosome"/>
    <property type="evidence" value="ECO:0007669"/>
    <property type="project" value="TreeGrafter"/>
</dbReference>
<feature type="chain" id="PRO_5026078679" description="Sphingomyelin phosphodiesterase" evidence="12">
    <location>
        <begin position="21"/>
        <end position="571"/>
    </location>
</feature>
<accession>A0A6H5I6L3</accession>
<evidence type="ECO:0000259" key="14">
    <source>
        <dbReference type="Pfam" id="PF19272"/>
    </source>
</evidence>
<evidence type="ECO:0000256" key="9">
    <source>
        <dbReference type="PIRNR" id="PIRNR000948"/>
    </source>
</evidence>
<evidence type="ECO:0000256" key="11">
    <source>
        <dbReference type="PIRSR" id="PIRSR000948-2"/>
    </source>
</evidence>
<evidence type="ECO:0000256" key="10">
    <source>
        <dbReference type="PIRSR" id="PIRSR000948-1"/>
    </source>
</evidence>
<comment type="catalytic activity">
    <reaction evidence="9">
        <text>a sphingomyelin + H2O = phosphocholine + an N-acylsphing-4-enine + H(+)</text>
        <dbReference type="Rhea" id="RHEA:19253"/>
        <dbReference type="ChEBI" id="CHEBI:15377"/>
        <dbReference type="ChEBI" id="CHEBI:15378"/>
        <dbReference type="ChEBI" id="CHEBI:17636"/>
        <dbReference type="ChEBI" id="CHEBI:52639"/>
        <dbReference type="ChEBI" id="CHEBI:295975"/>
        <dbReference type="EC" id="3.1.4.12"/>
    </reaction>
</comment>
<dbReference type="InterPro" id="IPR041805">
    <property type="entry name" value="ASMase/PPN1_MPP"/>
</dbReference>
<comment type="similarity">
    <text evidence="2 9">Belongs to the acid sphingomyelinase family.</text>
</comment>
<dbReference type="InterPro" id="IPR004843">
    <property type="entry name" value="Calcineurin-like_PHP"/>
</dbReference>
<dbReference type="InterPro" id="IPR045473">
    <property type="entry name" value="ASM_C"/>
</dbReference>
<comment type="cofactor">
    <cofactor evidence="10">
        <name>Zn(2+)</name>
        <dbReference type="ChEBI" id="CHEBI:29105"/>
    </cofactor>
    <text evidence="10">Binds 2 Zn(2+) ions per subunit.</text>
</comment>
<keyword evidence="5 12" id="KW-0732">Signal</keyword>
<keyword evidence="11" id="KW-1015">Disulfide bond</keyword>
<dbReference type="InterPro" id="IPR029052">
    <property type="entry name" value="Metallo-depent_PP-like"/>
</dbReference>
<keyword evidence="8" id="KW-0325">Glycoprotein</keyword>
<evidence type="ECO:0000256" key="8">
    <source>
        <dbReference type="ARBA" id="ARBA00023180"/>
    </source>
</evidence>
<dbReference type="GO" id="GO:0061750">
    <property type="term" value="F:acid sphingomyelin phosphodiesterase activity"/>
    <property type="evidence" value="ECO:0007669"/>
    <property type="project" value="TreeGrafter"/>
</dbReference>
<dbReference type="EC" id="3.1.4.12" evidence="9"/>
<name>A0A6H5I6L3_9HYME</name>
<gene>
    <name evidence="15" type="ORF">TBRA_LOCUS5481</name>
</gene>
<proteinExistence type="inferred from homology"/>
<evidence type="ECO:0000313" key="16">
    <source>
        <dbReference type="Proteomes" id="UP000479190"/>
    </source>
</evidence>
<dbReference type="InterPro" id="IPR011001">
    <property type="entry name" value="Saposin-like"/>
</dbReference>
<keyword evidence="16" id="KW-1185">Reference proteome</keyword>
<dbReference type="OrthoDB" id="282973at2759"/>
<feature type="binding site" evidence="10">
    <location>
        <position position="386"/>
    </location>
    <ligand>
        <name>Zn(2+)</name>
        <dbReference type="ChEBI" id="CHEBI:29105"/>
        <label>2</label>
    </ligand>
</feature>